<evidence type="ECO:0000313" key="2">
    <source>
        <dbReference type="EMBL" id="OIP41419.1"/>
    </source>
</evidence>
<dbReference type="STRING" id="1817895.AUJ95_03395"/>
<dbReference type="InterPro" id="IPR055902">
    <property type="entry name" value="DUF7479"/>
</dbReference>
<evidence type="ECO:0000259" key="1">
    <source>
        <dbReference type="Pfam" id="PF24292"/>
    </source>
</evidence>
<organism evidence="2 3">
    <name type="scientific">Candidatus Desantisbacteria bacterium CG2_30_40_21</name>
    <dbReference type="NCBI Taxonomy" id="1817895"/>
    <lineage>
        <taxon>Bacteria</taxon>
        <taxon>Candidatus Desantisiibacteriota</taxon>
    </lineage>
</organism>
<dbReference type="Pfam" id="PF24292">
    <property type="entry name" value="DUF7479"/>
    <property type="match status" value="1"/>
</dbReference>
<dbReference type="AlphaFoldDB" id="A0A1J5E1B7"/>
<dbReference type="EMBL" id="MNYI01000083">
    <property type="protein sequence ID" value="OIP41419.1"/>
    <property type="molecule type" value="Genomic_DNA"/>
</dbReference>
<feature type="domain" description="DUF7479" evidence="1">
    <location>
        <begin position="11"/>
        <end position="66"/>
    </location>
</feature>
<dbReference type="Proteomes" id="UP000183085">
    <property type="component" value="Unassembled WGS sequence"/>
</dbReference>
<sequence>MMDNFTKQPRICTECKTQTQWKTISLAYSQDKIEVKISGITAMVCPNCGEEYIPGPQAITLSKAVDEILQIGLMEKIAA</sequence>
<evidence type="ECO:0000313" key="3">
    <source>
        <dbReference type="Proteomes" id="UP000183085"/>
    </source>
</evidence>
<protein>
    <recommendedName>
        <fullName evidence="1">DUF7479 domain-containing protein</fullName>
    </recommendedName>
</protein>
<proteinExistence type="predicted"/>
<accession>A0A1J5E1B7</accession>
<comment type="caution">
    <text evidence="2">The sequence shown here is derived from an EMBL/GenBank/DDBJ whole genome shotgun (WGS) entry which is preliminary data.</text>
</comment>
<reference evidence="2 3" key="1">
    <citation type="journal article" date="2016" name="Environ. Microbiol.">
        <title>Genomic resolution of a cold subsurface aquifer community provides metabolic insights for novel microbes adapted to high CO concentrations.</title>
        <authorList>
            <person name="Probst A.J."/>
            <person name="Castelle C.J."/>
            <person name="Singh A."/>
            <person name="Brown C.T."/>
            <person name="Anantharaman K."/>
            <person name="Sharon I."/>
            <person name="Hug L.A."/>
            <person name="Burstein D."/>
            <person name="Emerson J.B."/>
            <person name="Thomas B.C."/>
            <person name="Banfield J.F."/>
        </authorList>
    </citation>
    <scope>NUCLEOTIDE SEQUENCE [LARGE SCALE GENOMIC DNA]</scope>
    <source>
        <strain evidence="2">CG2_30_40_21</strain>
    </source>
</reference>
<gene>
    <name evidence="2" type="ORF">AUJ95_03395</name>
</gene>
<name>A0A1J5E1B7_9BACT</name>
<dbReference type="Gene3D" id="3.10.20.860">
    <property type="match status" value="1"/>
</dbReference>